<dbReference type="CDD" id="cd01949">
    <property type="entry name" value="GGDEF"/>
    <property type="match status" value="1"/>
</dbReference>
<dbReference type="SUPFAM" id="SSF55785">
    <property type="entry name" value="PYP-like sensor domain (PAS domain)"/>
    <property type="match status" value="1"/>
</dbReference>
<sequence length="314" mass="35574">MIDDKAFFKLVLDTTPDQVVVINSNGDIVYINRSWQNFGEQNDCACCDMWEQQNYLAECEKAAKKGDSFGLKAFNGIKSVISGANDDFYLEYPCHSEDEKRWFMMRVVSFSHTDKAYYAISHQNITERKLAEEQVQKLAAIDGLTDIANRGFFDTFLDQEWNRCQRLGMPLSLAIIDIDDFKLLNDTYGHQQGDTCLKRVAKVLNEFTKRPGDLCARFGGEEFVLVYGNTNSDQALLVLNDILEKLKQLNIENKHSLPSQTLTVSVGLTTITPSSDFTCAYLIKEADDLLYKAKDKGKDALCVSDLALIYFSYS</sequence>
<dbReference type="Pfam" id="PF00990">
    <property type="entry name" value="GGDEF"/>
    <property type="match status" value="1"/>
</dbReference>
<dbReference type="Gene3D" id="3.30.450.20">
    <property type="entry name" value="PAS domain"/>
    <property type="match status" value="1"/>
</dbReference>
<dbReference type="InterPro" id="IPR029787">
    <property type="entry name" value="Nucleotide_cyclase"/>
</dbReference>
<reference evidence="4 5" key="1">
    <citation type="submission" date="2018-10" db="EMBL/GenBank/DDBJ databases">
        <title>Complete Genome Sequence and Transcriptomic Profiles of a Marine Bacterium, Pseudoalteromonas agarivorans Hao 2018.</title>
        <authorList>
            <person name="Hao L."/>
        </authorList>
    </citation>
    <scope>NUCLEOTIDE SEQUENCE [LARGE SCALE GENOMIC DNA]</scope>
    <source>
        <strain evidence="4 5">Hao 2018</strain>
    </source>
</reference>
<dbReference type="AlphaFoldDB" id="A0AAD0TZR4"/>
<dbReference type="GO" id="GO:0043709">
    <property type="term" value="P:cell adhesion involved in single-species biofilm formation"/>
    <property type="evidence" value="ECO:0007669"/>
    <property type="project" value="TreeGrafter"/>
</dbReference>
<proteinExistence type="predicted"/>
<dbReference type="FunFam" id="3.30.70.270:FF:000001">
    <property type="entry name" value="Diguanylate cyclase domain protein"/>
    <property type="match status" value="1"/>
</dbReference>
<dbReference type="RefSeq" id="WP_121637883.1">
    <property type="nucleotide sequence ID" value="NZ_CP033065.1"/>
</dbReference>
<comment type="cofactor">
    <cofactor evidence="1">
        <name>Mg(2+)</name>
        <dbReference type="ChEBI" id="CHEBI:18420"/>
    </cofactor>
</comment>
<dbReference type="EC" id="2.7.7.65" evidence="2"/>
<evidence type="ECO:0000313" key="4">
    <source>
        <dbReference type="EMBL" id="AYM87439.1"/>
    </source>
</evidence>
<dbReference type="Proteomes" id="UP000279995">
    <property type="component" value="Chromosome I"/>
</dbReference>
<dbReference type="InterPro" id="IPR000160">
    <property type="entry name" value="GGDEF_dom"/>
</dbReference>
<protein>
    <recommendedName>
        <fullName evidence="2">diguanylate cyclase</fullName>
        <ecNumber evidence="2">2.7.7.65</ecNumber>
    </recommendedName>
</protein>
<dbReference type="Gene3D" id="3.30.70.270">
    <property type="match status" value="1"/>
</dbReference>
<dbReference type="NCBIfam" id="TIGR00254">
    <property type="entry name" value="GGDEF"/>
    <property type="match status" value="1"/>
</dbReference>
<dbReference type="InterPro" id="IPR035965">
    <property type="entry name" value="PAS-like_dom_sf"/>
</dbReference>
<dbReference type="SMART" id="SM00267">
    <property type="entry name" value="GGDEF"/>
    <property type="match status" value="1"/>
</dbReference>
<evidence type="ECO:0000259" key="3">
    <source>
        <dbReference type="PROSITE" id="PS50887"/>
    </source>
</evidence>
<gene>
    <name evidence="4" type="ORF">D9T18_12490</name>
</gene>
<dbReference type="GO" id="GO:1902201">
    <property type="term" value="P:negative regulation of bacterial-type flagellum-dependent cell motility"/>
    <property type="evidence" value="ECO:0007669"/>
    <property type="project" value="TreeGrafter"/>
</dbReference>
<dbReference type="SUPFAM" id="SSF55073">
    <property type="entry name" value="Nucleotide cyclase"/>
    <property type="match status" value="1"/>
</dbReference>
<dbReference type="PANTHER" id="PTHR45138:SF24">
    <property type="entry name" value="DIGUANYLATE CYCLASE DGCC-RELATED"/>
    <property type="match status" value="1"/>
</dbReference>
<dbReference type="PANTHER" id="PTHR45138">
    <property type="entry name" value="REGULATORY COMPONENTS OF SENSORY TRANSDUCTION SYSTEM"/>
    <property type="match status" value="1"/>
</dbReference>
<organism evidence="4 5">
    <name type="scientific">Pseudoalteromonas agarivorans</name>
    <dbReference type="NCBI Taxonomy" id="176102"/>
    <lineage>
        <taxon>Bacteria</taxon>
        <taxon>Pseudomonadati</taxon>
        <taxon>Pseudomonadota</taxon>
        <taxon>Gammaproteobacteria</taxon>
        <taxon>Alteromonadales</taxon>
        <taxon>Pseudoalteromonadaceae</taxon>
        <taxon>Pseudoalteromonas</taxon>
    </lineage>
</organism>
<evidence type="ECO:0000256" key="1">
    <source>
        <dbReference type="ARBA" id="ARBA00001946"/>
    </source>
</evidence>
<dbReference type="EMBL" id="CP033065">
    <property type="protein sequence ID" value="AYM87439.1"/>
    <property type="molecule type" value="Genomic_DNA"/>
</dbReference>
<dbReference type="InterPro" id="IPR050469">
    <property type="entry name" value="Diguanylate_Cyclase"/>
</dbReference>
<dbReference type="GO" id="GO:0005886">
    <property type="term" value="C:plasma membrane"/>
    <property type="evidence" value="ECO:0007669"/>
    <property type="project" value="TreeGrafter"/>
</dbReference>
<feature type="domain" description="GGDEF" evidence="3">
    <location>
        <begin position="169"/>
        <end position="306"/>
    </location>
</feature>
<accession>A0AAD0TZR4</accession>
<evidence type="ECO:0000313" key="5">
    <source>
        <dbReference type="Proteomes" id="UP000279995"/>
    </source>
</evidence>
<dbReference type="InterPro" id="IPR043128">
    <property type="entry name" value="Rev_trsase/Diguanyl_cyclase"/>
</dbReference>
<name>A0AAD0TZR4_9GAMM</name>
<dbReference type="GO" id="GO:0052621">
    <property type="term" value="F:diguanylate cyclase activity"/>
    <property type="evidence" value="ECO:0007669"/>
    <property type="project" value="UniProtKB-EC"/>
</dbReference>
<dbReference type="PROSITE" id="PS50887">
    <property type="entry name" value="GGDEF"/>
    <property type="match status" value="1"/>
</dbReference>
<evidence type="ECO:0000256" key="2">
    <source>
        <dbReference type="ARBA" id="ARBA00012528"/>
    </source>
</evidence>